<reference evidence="1 2" key="1">
    <citation type="journal article" date="2010" name="J. Bacteriol.">
        <title>Genome sequence of Pantoea ananatis LMG20103, the causative agent of Eucalyptus blight and dieback.</title>
        <authorList>
            <person name="De Maayer P."/>
            <person name="Chan W.Y."/>
            <person name="Venter S.N."/>
            <person name="Toth I.K."/>
            <person name="Birch P.R."/>
            <person name="Joubert F."/>
            <person name="Coutinho T.A."/>
        </authorList>
    </citation>
    <scope>NUCLEOTIDE SEQUENCE [LARGE SCALE GENOMIC DNA]</scope>
    <source>
        <strain evidence="1 2">LMG 20103</strain>
    </source>
</reference>
<dbReference type="STRING" id="706191.PANA_1428"/>
<dbReference type="Gene3D" id="3.40.1490.10">
    <property type="entry name" value="Bit1"/>
    <property type="match status" value="1"/>
</dbReference>
<keyword evidence="2" id="KW-1185">Reference proteome</keyword>
<evidence type="ECO:0008006" key="3">
    <source>
        <dbReference type="Google" id="ProtNLM"/>
    </source>
</evidence>
<proteinExistence type="predicted"/>
<dbReference type="Proteomes" id="UP000001702">
    <property type="component" value="Chromosome"/>
</dbReference>
<organism evidence="1 2">
    <name type="scientific">Pantoea ananatis (strain LMG 20103)</name>
    <dbReference type="NCBI Taxonomy" id="706191"/>
    <lineage>
        <taxon>Bacteria</taxon>
        <taxon>Pseudomonadati</taxon>
        <taxon>Pseudomonadota</taxon>
        <taxon>Gammaproteobacteria</taxon>
        <taxon>Enterobacterales</taxon>
        <taxon>Erwiniaceae</taxon>
        <taxon>Pantoea</taxon>
    </lineage>
</organism>
<dbReference type="HOGENOM" id="CLU_121942_1_0_6"/>
<dbReference type="InterPro" id="IPR023476">
    <property type="entry name" value="Pep_tRNA_hydro_II_dom_sf"/>
</dbReference>
<dbReference type="PIRSF" id="PIRSF033736">
    <property type="entry name" value="UCP033763"/>
    <property type="match status" value="1"/>
</dbReference>
<sequence>MPQEMKMTEPRCVMILNSALPAGKATNAAAVIALTVGQRHPSLAGEALEDAATRRFPGLIPVGIPVLAADAQQLSALWPQAEQAECDIVVFPEEGQSTTDYGAFTAAMKTQPAAEWRLLGVAIVGDKKKVRKLTAKLHLFA</sequence>
<dbReference type="InterPro" id="IPR018988">
    <property type="entry name" value="DUF2000"/>
</dbReference>
<dbReference type="Pfam" id="PF09391">
    <property type="entry name" value="DUF2000"/>
    <property type="match status" value="1"/>
</dbReference>
<dbReference type="AlphaFoldDB" id="D4GBZ2"/>
<dbReference type="InterPro" id="IPR017021">
    <property type="entry name" value="UCP033763"/>
</dbReference>
<evidence type="ECO:0000313" key="2">
    <source>
        <dbReference type="Proteomes" id="UP000001702"/>
    </source>
</evidence>
<name>D4GBZ2_PANAM</name>
<protein>
    <recommendedName>
        <fullName evidence="3">DUF2000 domain-containing protein</fullName>
    </recommendedName>
</protein>
<dbReference type="eggNOG" id="COG4954">
    <property type="taxonomic scope" value="Bacteria"/>
</dbReference>
<dbReference type="KEGG" id="pam:PANA_1428"/>
<dbReference type="EMBL" id="CP001875">
    <property type="protein sequence ID" value="ADD76595.1"/>
    <property type="molecule type" value="Genomic_DNA"/>
</dbReference>
<evidence type="ECO:0000313" key="1">
    <source>
        <dbReference type="EMBL" id="ADD76595.1"/>
    </source>
</evidence>
<gene>
    <name evidence="1" type="ordered locus">PANA_1428</name>
</gene>
<dbReference type="SUPFAM" id="SSF102462">
    <property type="entry name" value="Peptidyl-tRNA hydrolase II"/>
    <property type="match status" value="1"/>
</dbReference>
<accession>D4GBZ2</accession>